<dbReference type="InterPro" id="IPR052526">
    <property type="entry name" value="HTH-type_Bedaq_tolerance"/>
</dbReference>
<dbReference type="RefSeq" id="WP_322473004.1">
    <property type="nucleotide sequence ID" value="NZ_JBHRZG010000016.1"/>
</dbReference>
<comment type="caution">
    <text evidence="2">The sequence shown here is derived from an EMBL/GenBank/DDBJ whole genome shotgun (WGS) entry which is preliminary data.</text>
</comment>
<evidence type="ECO:0000313" key="2">
    <source>
        <dbReference type="EMBL" id="MFC3833932.1"/>
    </source>
</evidence>
<accession>A0ABV7ZB79</accession>
<protein>
    <submittedName>
        <fullName evidence="2">MarR family winged helix-turn-helix transcriptional regulator</fullName>
    </submittedName>
</protein>
<dbReference type="Gene3D" id="1.10.10.10">
    <property type="entry name" value="Winged helix-like DNA-binding domain superfamily/Winged helix DNA-binding domain"/>
    <property type="match status" value="1"/>
</dbReference>
<proteinExistence type="predicted"/>
<reference evidence="3" key="1">
    <citation type="journal article" date="2019" name="Int. J. Syst. Evol. Microbiol.">
        <title>The Global Catalogue of Microorganisms (GCM) 10K type strain sequencing project: providing services to taxonomists for standard genome sequencing and annotation.</title>
        <authorList>
            <consortium name="The Broad Institute Genomics Platform"/>
            <consortium name="The Broad Institute Genome Sequencing Center for Infectious Disease"/>
            <person name="Wu L."/>
            <person name="Ma J."/>
        </authorList>
    </citation>
    <scope>NUCLEOTIDE SEQUENCE [LARGE SCALE GENOMIC DNA]</scope>
    <source>
        <strain evidence="3">CCTCC AB 2017081</strain>
    </source>
</reference>
<evidence type="ECO:0000259" key="1">
    <source>
        <dbReference type="PROSITE" id="PS50995"/>
    </source>
</evidence>
<dbReference type="EMBL" id="JBHRZG010000016">
    <property type="protein sequence ID" value="MFC3833932.1"/>
    <property type="molecule type" value="Genomic_DNA"/>
</dbReference>
<feature type="domain" description="HTH marR-type" evidence="1">
    <location>
        <begin position="15"/>
        <end position="147"/>
    </location>
</feature>
<gene>
    <name evidence="2" type="ORF">ACFOSB_13775</name>
</gene>
<dbReference type="InterPro" id="IPR000835">
    <property type="entry name" value="HTH_MarR-typ"/>
</dbReference>
<dbReference type="InterPro" id="IPR036390">
    <property type="entry name" value="WH_DNA-bd_sf"/>
</dbReference>
<dbReference type="InterPro" id="IPR036388">
    <property type="entry name" value="WH-like_DNA-bd_sf"/>
</dbReference>
<dbReference type="PANTHER" id="PTHR39515:SF2">
    <property type="entry name" value="HTH-TYPE TRANSCRIPTIONAL REGULATOR RV0880"/>
    <property type="match status" value="1"/>
</dbReference>
<dbReference type="SMART" id="SM00347">
    <property type="entry name" value="HTH_MARR"/>
    <property type="match status" value="1"/>
</dbReference>
<dbReference type="SUPFAM" id="SSF46785">
    <property type="entry name" value="Winged helix' DNA-binding domain"/>
    <property type="match status" value="1"/>
</dbReference>
<organism evidence="2 3">
    <name type="scientific">Deinococcus rufus</name>
    <dbReference type="NCBI Taxonomy" id="2136097"/>
    <lineage>
        <taxon>Bacteria</taxon>
        <taxon>Thermotogati</taxon>
        <taxon>Deinococcota</taxon>
        <taxon>Deinococci</taxon>
        <taxon>Deinococcales</taxon>
        <taxon>Deinococcaceae</taxon>
        <taxon>Deinococcus</taxon>
    </lineage>
</organism>
<dbReference type="Proteomes" id="UP001595803">
    <property type="component" value="Unassembled WGS sequence"/>
</dbReference>
<sequence>MSLHLPPTPSPSDDLYDVVRLTLRLSRRFKHALDEPLEQATGLNTKELVVLAAIMDGASTPGKVAAAQNLPAPTVTRIITTLVEAGLVERVTDPTDLRRFELRLTPQGQATRASVRANGMTIVGTHFGHVPDATVQAALHALRALHEVLNAAPLTTGRTA</sequence>
<evidence type="ECO:0000313" key="3">
    <source>
        <dbReference type="Proteomes" id="UP001595803"/>
    </source>
</evidence>
<keyword evidence="3" id="KW-1185">Reference proteome</keyword>
<dbReference type="PANTHER" id="PTHR39515">
    <property type="entry name" value="CONSERVED PROTEIN"/>
    <property type="match status" value="1"/>
</dbReference>
<dbReference type="Pfam" id="PF12802">
    <property type="entry name" value="MarR_2"/>
    <property type="match status" value="1"/>
</dbReference>
<dbReference type="PROSITE" id="PS50995">
    <property type="entry name" value="HTH_MARR_2"/>
    <property type="match status" value="1"/>
</dbReference>
<name>A0ABV7ZB79_9DEIO</name>